<gene>
    <name evidence="8 11" type="primary">rpsC</name>
    <name evidence="11" type="ORF">E6K71_02375</name>
</gene>
<evidence type="ECO:0000256" key="9">
    <source>
        <dbReference type="RuleBase" id="RU003624"/>
    </source>
</evidence>
<dbReference type="SMART" id="SM00322">
    <property type="entry name" value="KH"/>
    <property type="match status" value="1"/>
</dbReference>
<reference evidence="11 12" key="1">
    <citation type="journal article" date="2019" name="Nat. Microbiol.">
        <title>Mediterranean grassland soil C-N compound turnover is dependent on rainfall and depth, and is mediated by genomically divergent microorganisms.</title>
        <authorList>
            <person name="Diamond S."/>
            <person name="Andeer P.F."/>
            <person name="Li Z."/>
            <person name="Crits-Christoph A."/>
            <person name="Burstein D."/>
            <person name="Anantharaman K."/>
            <person name="Lane K.R."/>
            <person name="Thomas B.C."/>
            <person name="Pan C."/>
            <person name="Northen T.R."/>
            <person name="Banfield J.F."/>
        </authorList>
    </citation>
    <scope>NUCLEOTIDE SEQUENCE [LARGE SCALE GENOMIC DNA]</scope>
    <source>
        <strain evidence="11">WS_1</strain>
    </source>
</reference>
<dbReference type="InterPro" id="IPR015946">
    <property type="entry name" value="KH_dom-like_a/b"/>
</dbReference>
<dbReference type="EMBL" id="VBOR01000033">
    <property type="protein sequence ID" value="TMQ50496.1"/>
    <property type="molecule type" value="Genomic_DNA"/>
</dbReference>
<evidence type="ECO:0000256" key="3">
    <source>
        <dbReference type="ARBA" id="ARBA00022884"/>
    </source>
</evidence>
<evidence type="ECO:0000313" key="12">
    <source>
        <dbReference type="Proteomes" id="UP000316292"/>
    </source>
</evidence>
<comment type="subunit">
    <text evidence="8">Part of the 30S ribosomal subunit. Forms a tight complex with proteins S10 and S14.</text>
</comment>
<dbReference type="FunFam" id="3.30.300.20:FF:000001">
    <property type="entry name" value="30S ribosomal protein S3"/>
    <property type="match status" value="1"/>
</dbReference>
<dbReference type="InterPro" id="IPR018280">
    <property type="entry name" value="Ribosomal_uS3_CS"/>
</dbReference>
<dbReference type="InterPro" id="IPR001351">
    <property type="entry name" value="Ribosomal_uS3_C"/>
</dbReference>
<dbReference type="InterPro" id="IPR009019">
    <property type="entry name" value="KH_sf_prok-type"/>
</dbReference>
<evidence type="ECO:0000256" key="6">
    <source>
        <dbReference type="ARBA" id="ARBA00024998"/>
    </source>
</evidence>
<dbReference type="GO" id="GO:0019843">
    <property type="term" value="F:rRNA binding"/>
    <property type="evidence" value="ECO:0007669"/>
    <property type="project" value="UniProtKB-UniRule"/>
</dbReference>
<accession>A0A538SGK2</accession>
<protein>
    <recommendedName>
        <fullName evidence="7 8">Small ribosomal subunit protein uS3</fullName>
    </recommendedName>
</protein>
<dbReference type="AlphaFoldDB" id="A0A538SGK2"/>
<dbReference type="PROSITE" id="PS50823">
    <property type="entry name" value="KH_TYPE_2"/>
    <property type="match status" value="1"/>
</dbReference>
<evidence type="ECO:0000259" key="10">
    <source>
        <dbReference type="PROSITE" id="PS50823"/>
    </source>
</evidence>
<evidence type="ECO:0000256" key="1">
    <source>
        <dbReference type="ARBA" id="ARBA00010761"/>
    </source>
</evidence>
<keyword evidence="4 8" id="KW-0689">Ribosomal protein</keyword>
<dbReference type="GO" id="GO:0022627">
    <property type="term" value="C:cytosolic small ribosomal subunit"/>
    <property type="evidence" value="ECO:0007669"/>
    <property type="project" value="TreeGrafter"/>
</dbReference>
<dbReference type="InterPro" id="IPR005704">
    <property type="entry name" value="Ribosomal_uS3_bac-typ"/>
</dbReference>
<evidence type="ECO:0000256" key="4">
    <source>
        <dbReference type="ARBA" id="ARBA00022980"/>
    </source>
</evidence>
<dbReference type="GO" id="GO:0003729">
    <property type="term" value="F:mRNA binding"/>
    <property type="evidence" value="ECO:0007669"/>
    <property type="project" value="UniProtKB-UniRule"/>
</dbReference>
<evidence type="ECO:0000256" key="2">
    <source>
        <dbReference type="ARBA" id="ARBA00022730"/>
    </source>
</evidence>
<dbReference type="InterPro" id="IPR036419">
    <property type="entry name" value="Ribosomal_S3_C_sf"/>
</dbReference>
<dbReference type="CDD" id="cd02412">
    <property type="entry name" value="KH-II_30S_S3"/>
    <property type="match status" value="1"/>
</dbReference>
<dbReference type="InterPro" id="IPR004044">
    <property type="entry name" value="KH_dom_type_2"/>
</dbReference>
<dbReference type="SUPFAM" id="SSF54821">
    <property type="entry name" value="Ribosomal protein S3 C-terminal domain"/>
    <property type="match status" value="1"/>
</dbReference>
<evidence type="ECO:0000313" key="11">
    <source>
        <dbReference type="EMBL" id="TMQ50496.1"/>
    </source>
</evidence>
<dbReference type="PANTHER" id="PTHR11760">
    <property type="entry name" value="30S/40S RIBOSOMAL PROTEIN S3"/>
    <property type="match status" value="1"/>
</dbReference>
<dbReference type="NCBIfam" id="TIGR01009">
    <property type="entry name" value="rpsC_bact"/>
    <property type="match status" value="1"/>
</dbReference>
<dbReference type="Pfam" id="PF07650">
    <property type="entry name" value="KH_2"/>
    <property type="match status" value="1"/>
</dbReference>
<keyword evidence="3 8" id="KW-0694">RNA-binding</keyword>
<proteinExistence type="inferred from homology"/>
<comment type="similarity">
    <text evidence="1 8 9">Belongs to the universal ribosomal protein uS3 family.</text>
</comment>
<evidence type="ECO:0000256" key="7">
    <source>
        <dbReference type="ARBA" id="ARBA00035257"/>
    </source>
</evidence>
<dbReference type="InterPro" id="IPR057258">
    <property type="entry name" value="Ribosomal_uS3"/>
</dbReference>
<dbReference type="SUPFAM" id="SSF54814">
    <property type="entry name" value="Prokaryotic type KH domain (KH-domain type II)"/>
    <property type="match status" value="1"/>
</dbReference>
<comment type="caution">
    <text evidence="11">The sequence shown here is derived from an EMBL/GenBank/DDBJ whole genome shotgun (WGS) entry which is preliminary data.</text>
</comment>
<comment type="function">
    <text evidence="6 8">Binds the lower part of the 30S subunit head. Binds mRNA in the 70S ribosome, positioning it for translation.</text>
</comment>
<dbReference type="PANTHER" id="PTHR11760:SF19">
    <property type="entry name" value="SMALL RIBOSOMAL SUBUNIT PROTEIN US3C"/>
    <property type="match status" value="1"/>
</dbReference>
<dbReference type="Gene3D" id="3.30.300.20">
    <property type="match status" value="1"/>
</dbReference>
<dbReference type="InterPro" id="IPR004087">
    <property type="entry name" value="KH_dom"/>
</dbReference>
<dbReference type="HAMAP" id="MF_01309_B">
    <property type="entry name" value="Ribosomal_uS3_B"/>
    <property type="match status" value="1"/>
</dbReference>
<dbReference type="Proteomes" id="UP000316292">
    <property type="component" value="Unassembled WGS sequence"/>
</dbReference>
<evidence type="ECO:0000256" key="8">
    <source>
        <dbReference type="HAMAP-Rule" id="MF_01309"/>
    </source>
</evidence>
<organism evidence="11 12">
    <name type="scientific">Eiseniibacteriota bacterium</name>
    <dbReference type="NCBI Taxonomy" id="2212470"/>
    <lineage>
        <taxon>Bacteria</taxon>
        <taxon>Candidatus Eiseniibacteriota</taxon>
    </lineage>
</organism>
<dbReference type="PROSITE" id="PS00548">
    <property type="entry name" value="RIBOSOMAL_S3"/>
    <property type="match status" value="1"/>
</dbReference>
<keyword evidence="2 8" id="KW-0699">rRNA-binding</keyword>
<name>A0A538SGK2_UNCEI</name>
<sequence>MGQKTNPIGMRLGIIATWDSRWFARKDYPKLLEEDIFIRRYLKKRLAQAGISRIIIQRAIAKVTINISTARPGLVIGRRGQQVDQLRDELQHITKKEIFLNIDEVKKPDLDAILVSEHVARQLEQRVSFRRAMKKAIASTMRSGAGGIRIVCSGRLGGAEMARTEGYREGRVPLHTLRADIDFARGTARTIYGTVGVKVWIFKGEVLDKKEAPAALPPGQMRSAGPAQG</sequence>
<feature type="domain" description="KH type-2" evidence="10">
    <location>
        <begin position="38"/>
        <end position="106"/>
    </location>
</feature>
<dbReference type="Gene3D" id="3.30.1140.32">
    <property type="entry name" value="Ribosomal protein S3, C-terminal domain"/>
    <property type="match status" value="1"/>
</dbReference>
<dbReference type="GO" id="GO:0003735">
    <property type="term" value="F:structural constituent of ribosome"/>
    <property type="evidence" value="ECO:0007669"/>
    <property type="project" value="InterPro"/>
</dbReference>
<evidence type="ECO:0000256" key="5">
    <source>
        <dbReference type="ARBA" id="ARBA00023274"/>
    </source>
</evidence>
<dbReference type="Pfam" id="PF00189">
    <property type="entry name" value="Ribosomal_S3_C"/>
    <property type="match status" value="1"/>
</dbReference>
<keyword evidence="5 8" id="KW-0687">Ribonucleoprotein</keyword>
<dbReference type="GO" id="GO:0006412">
    <property type="term" value="P:translation"/>
    <property type="evidence" value="ECO:0007669"/>
    <property type="project" value="UniProtKB-UniRule"/>
</dbReference>